<dbReference type="Proteomes" id="UP000005959">
    <property type="component" value="Unassembled WGS sequence"/>
</dbReference>
<proteinExistence type="predicted"/>
<evidence type="ECO:0000313" key="1">
    <source>
        <dbReference type="EMBL" id="EHM39816.1"/>
    </source>
</evidence>
<comment type="caution">
    <text evidence="1">The sequence shown here is derived from an EMBL/GenBank/DDBJ whole genome shotgun (WGS) entry which is preliminary data.</text>
</comment>
<gene>
    <name evidence="1" type="ORF">HMPREF0454_03707</name>
</gene>
<dbReference type="AlphaFoldDB" id="G9YAT1"/>
<evidence type="ECO:0000313" key="2">
    <source>
        <dbReference type="Proteomes" id="UP000005959"/>
    </source>
</evidence>
<accession>G9YAT1</accession>
<protein>
    <submittedName>
        <fullName evidence="1">Uncharacterized protein</fullName>
    </submittedName>
</protein>
<dbReference type="HOGENOM" id="CLU_2935085_0_0_6"/>
<name>G9YAT1_HAFAL</name>
<sequence length="60" mass="7122">MSFSVMAVDHAAFLLNSRIYNEIPSDYDLSKRLIRETSKTQCFTLHNICNIWRMFCIVFM</sequence>
<reference evidence="1 2" key="1">
    <citation type="submission" date="2011-08" db="EMBL/GenBank/DDBJ databases">
        <authorList>
            <person name="Weinstock G."/>
            <person name="Sodergren E."/>
            <person name="Clifton S."/>
            <person name="Fulton L."/>
            <person name="Fulton B."/>
            <person name="Courtney L."/>
            <person name="Fronick C."/>
            <person name="Harrison M."/>
            <person name="Strong C."/>
            <person name="Farmer C."/>
            <person name="Delahaunty K."/>
            <person name="Markovic C."/>
            <person name="Hall O."/>
            <person name="Minx P."/>
            <person name="Tomlinson C."/>
            <person name="Mitreva M."/>
            <person name="Hou S."/>
            <person name="Chen J."/>
            <person name="Wollam A."/>
            <person name="Pepin K.H."/>
            <person name="Johnson M."/>
            <person name="Bhonagiri V."/>
            <person name="Zhang X."/>
            <person name="Suruliraj S."/>
            <person name="Warren W."/>
            <person name="Chinwalla A."/>
            <person name="Mardis E.R."/>
            <person name="Wilson R.K."/>
        </authorList>
    </citation>
    <scope>NUCLEOTIDE SEQUENCE [LARGE SCALE GENOMIC DNA]</scope>
    <source>
        <strain evidence="1 2">ATCC 51873</strain>
    </source>
</reference>
<organism evidence="1 2">
    <name type="scientific">Hafnia alvei ATCC 51873</name>
    <dbReference type="NCBI Taxonomy" id="1002364"/>
    <lineage>
        <taxon>Bacteria</taxon>
        <taxon>Pseudomonadati</taxon>
        <taxon>Pseudomonadota</taxon>
        <taxon>Gammaproteobacteria</taxon>
        <taxon>Enterobacterales</taxon>
        <taxon>Hafniaceae</taxon>
        <taxon>Hafnia</taxon>
    </lineage>
</organism>
<dbReference type="EMBL" id="AGCI01000088">
    <property type="protein sequence ID" value="EHM39816.1"/>
    <property type="molecule type" value="Genomic_DNA"/>
</dbReference>